<dbReference type="EMBL" id="NIRR01000054">
    <property type="protein sequence ID" value="OWP61572.1"/>
    <property type="molecule type" value="Genomic_DNA"/>
</dbReference>
<evidence type="ECO:0000313" key="2">
    <source>
        <dbReference type="EMBL" id="OWP61572.1"/>
    </source>
</evidence>
<dbReference type="Pfam" id="PF10988">
    <property type="entry name" value="DUF2807"/>
    <property type="match status" value="1"/>
</dbReference>
<gene>
    <name evidence="2" type="ORF">CDA63_18690</name>
</gene>
<dbReference type="InterPro" id="IPR021255">
    <property type="entry name" value="DUF2807"/>
</dbReference>
<evidence type="ECO:0000313" key="3">
    <source>
        <dbReference type="Proteomes" id="UP000197277"/>
    </source>
</evidence>
<feature type="domain" description="Putative auto-transporter adhesin head GIN" evidence="1">
    <location>
        <begin position="34"/>
        <end position="224"/>
    </location>
</feature>
<protein>
    <recommendedName>
        <fullName evidence="1">Putative auto-transporter adhesin head GIN domain-containing protein</fullName>
    </recommendedName>
</protein>
<keyword evidence="3" id="KW-1185">Reference proteome</keyword>
<dbReference type="Gene3D" id="2.160.20.120">
    <property type="match status" value="1"/>
</dbReference>
<sequence>MKSLTLLAFCLRIVNPGQGQVTTTSDFDSRSLGNYSSVEVTDGIELHVLQGPTRDARVQASTLDYRNKIKTVVQNNVLKVYFDYSGDRNWKGLVNSKERFKVYISLPSVNALTALNGASVVLDNAFQAKDDIYVNLAAGGTFTGKVEVPSATFRLRSGAQASMSGSATKFDVHAIEGSKFNGSDLLTQTCAAFSSSSSDISIDVHKTLEARAVNKACIRFKGSASSISKKLRAARF</sequence>
<reference evidence="2 3" key="1">
    <citation type="submission" date="2017-06" db="EMBL/GenBank/DDBJ databases">
        <title>Hymenobacter amundsenii sp. nov. isolated from regoliths in Antarctica.</title>
        <authorList>
            <person name="Sedlacek I."/>
            <person name="Kralova S."/>
            <person name="Pantucek R."/>
            <person name="Svec P."/>
            <person name="Holochova P."/>
            <person name="Stankova E."/>
            <person name="Vrbovska V."/>
            <person name="Busse H.-J."/>
        </authorList>
    </citation>
    <scope>NUCLEOTIDE SEQUENCE [LARGE SCALE GENOMIC DNA]</scope>
    <source>
        <strain evidence="2 3">CCM 8682</strain>
    </source>
</reference>
<comment type="caution">
    <text evidence="2">The sequence shown here is derived from an EMBL/GenBank/DDBJ whole genome shotgun (WGS) entry which is preliminary data.</text>
</comment>
<dbReference type="AlphaFoldDB" id="A0A246FGC2"/>
<dbReference type="RefSeq" id="WP_088465978.1">
    <property type="nucleotide sequence ID" value="NZ_NIRR01000054.1"/>
</dbReference>
<dbReference type="OrthoDB" id="1442792at2"/>
<evidence type="ECO:0000259" key="1">
    <source>
        <dbReference type="Pfam" id="PF10988"/>
    </source>
</evidence>
<organism evidence="2 3">
    <name type="scientific">Hymenobacter amundsenii</name>
    <dbReference type="NCBI Taxonomy" id="2006685"/>
    <lineage>
        <taxon>Bacteria</taxon>
        <taxon>Pseudomonadati</taxon>
        <taxon>Bacteroidota</taxon>
        <taxon>Cytophagia</taxon>
        <taxon>Cytophagales</taxon>
        <taxon>Hymenobacteraceae</taxon>
        <taxon>Hymenobacter</taxon>
    </lineage>
</organism>
<proteinExistence type="predicted"/>
<dbReference type="Proteomes" id="UP000197277">
    <property type="component" value="Unassembled WGS sequence"/>
</dbReference>
<accession>A0A246FGC2</accession>
<name>A0A246FGC2_9BACT</name>